<evidence type="ECO:0000313" key="2">
    <source>
        <dbReference type="Proteomes" id="UP000716906"/>
    </source>
</evidence>
<dbReference type="EMBL" id="JACLYY010000003">
    <property type="protein sequence ID" value="MBM6737401.1"/>
    <property type="molecule type" value="Genomic_DNA"/>
</dbReference>
<organism evidence="1 2">
    <name type="scientific">Faecalicatena fissicatena</name>
    <dbReference type="NCBI Taxonomy" id="290055"/>
    <lineage>
        <taxon>Bacteria</taxon>
        <taxon>Bacillati</taxon>
        <taxon>Bacillota</taxon>
        <taxon>Clostridia</taxon>
        <taxon>Lachnospirales</taxon>
        <taxon>Lachnospiraceae</taxon>
        <taxon>Faecalicatena</taxon>
    </lineage>
</organism>
<gene>
    <name evidence="1" type="ORF">H7U36_04660</name>
</gene>
<accession>A0ABS2E700</accession>
<keyword evidence="2" id="KW-1185">Reference proteome</keyword>
<sequence length="228" mass="27033">MAFLILLLSSLYEPEERSGRFRCSVHPLGGREETRNRFTDYAADMTIILSYYKCRDDWEDEGKRVQRWYARSLEKKCEELKMRYPRQWRAVAEGTAGLEAVEKKAAREFDRAINCSGQMLSELFVCGEDFWSDSLRTFGCEIGRFIYLMDAAMDYEKDEKKGNYNPLFYMRRKPEDMRELMEIPLGNAMRIFEKLPLIQDAALMRHILYRGVWQQHDDSQRSGFYKEG</sequence>
<reference evidence="1 2" key="1">
    <citation type="journal article" date="2021" name="Sci. Rep.">
        <title>The distribution of antibiotic resistance genes in chicken gut microbiota commensals.</title>
        <authorList>
            <person name="Juricova H."/>
            <person name="Matiasovicova J."/>
            <person name="Kubasova T."/>
            <person name="Cejkova D."/>
            <person name="Rychlik I."/>
        </authorList>
    </citation>
    <scope>NUCLEOTIDE SEQUENCE [LARGE SCALE GENOMIC DNA]</scope>
    <source>
        <strain evidence="1 2">An773</strain>
    </source>
</reference>
<dbReference type="Proteomes" id="UP000716906">
    <property type="component" value="Unassembled WGS sequence"/>
</dbReference>
<protein>
    <submittedName>
        <fullName evidence="1">Uncharacterized protein</fullName>
    </submittedName>
</protein>
<name>A0ABS2E700_9FIRM</name>
<dbReference type="Pfam" id="PF18937">
    <property type="entry name" value="DUF5685"/>
    <property type="match status" value="1"/>
</dbReference>
<proteinExistence type="predicted"/>
<comment type="caution">
    <text evidence="1">The sequence shown here is derived from an EMBL/GenBank/DDBJ whole genome shotgun (WGS) entry which is preliminary data.</text>
</comment>
<evidence type="ECO:0000313" key="1">
    <source>
        <dbReference type="EMBL" id="MBM6737401.1"/>
    </source>
</evidence>
<dbReference type="InterPro" id="IPR043740">
    <property type="entry name" value="DUF5685"/>
</dbReference>